<dbReference type="Pfam" id="PF02391">
    <property type="entry name" value="MoaE"/>
    <property type="match status" value="1"/>
</dbReference>
<dbReference type="GO" id="GO:0006777">
    <property type="term" value="P:Mo-molybdopterin cofactor biosynthetic process"/>
    <property type="evidence" value="ECO:0007669"/>
    <property type="project" value="UniProtKB-KW"/>
</dbReference>
<evidence type="ECO:0000256" key="10">
    <source>
        <dbReference type="ARBA" id="ARBA00032474"/>
    </source>
</evidence>
<keyword evidence="5" id="KW-0501">Molybdenum cofactor biosynthesis</keyword>
<evidence type="ECO:0000256" key="9">
    <source>
        <dbReference type="ARBA" id="ARBA00030781"/>
    </source>
</evidence>
<evidence type="ECO:0000256" key="1">
    <source>
        <dbReference type="ARBA" id="ARBA00005046"/>
    </source>
</evidence>
<evidence type="ECO:0000256" key="3">
    <source>
        <dbReference type="ARBA" id="ARBA00011950"/>
    </source>
</evidence>
<dbReference type="GO" id="GO:0030366">
    <property type="term" value="F:molybdopterin synthase activity"/>
    <property type="evidence" value="ECO:0007669"/>
    <property type="project" value="UniProtKB-EC"/>
</dbReference>
<protein>
    <recommendedName>
        <fullName evidence="4">Molybdopterin synthase catalytic subunit</fullName>
        <ecNumber evidence="3">2.8.1.12</ecNumber>
    </recommendedName>
    <alternativeName>
        <fullName evidence="9">MPT synthase subunit 2</fullName>
    </alternativeName>
    <alternativeName>
        <fullName evidence="7">Molybdenum cofactor biosynthesis protein E</fullName>
    </alternativeName>
    <alternativeName>
        <fullName evidence="8">Molybdopterin-converting factor large subunit</fullName>
    </alternativeName>
    <alternativeName>
        <fullName evidence="10">Molybdopterin-converting factor subunit 2</fullName>
    </alternativeName>
</protein>
<sequence length="153" mass="17129">MLFSLTEKPIRPDLLRSPMLNQEAGGFCVFEGWVRNHHLGRGVTRLDYEAYQALALKVGEKILHEILDQHSLTGIRAEHRIGSLVPGDLAIWVGACAPHRDKAFEACRHAVDEIKAHVPIWKHEFYTDGSDEWVDPTACHCAHSHSSKTTEGA</sequence>
<dbReference type="PANTHER" id="PTHR23404">
    <property type="entry name" value="MOLYBDOPTERIN SYNTHASE RELATED"/>
    <property type="match status" value="1"/>
</dbReference>
<dbReference type="EMBL" id="JACHVA010000136">
    <property type="protein sequence ID" value="MBC2603932.1"/>
    <property type="molecule type" value="Genomic_DNA"/>
</dbReference>
<comment type="pathway">
    <text evidence="1">Cofactor biosynthesis; molybdopterin biosynthesis.</text>
</comment>
<evidence type="ECO:0000256" key="2">
    <source>
        <dbReference type="ARBA" id="ARBA00005426"/>
    </source>
</evidence>
<name>A0A7X1B1R5_9BACT</name>
<dbReference type="InterPro" id="IPR036563">
    <property type="entry name" value="MoaE_sf"/>
</dbReference>
<keyword evidence="13" id="KW-1185">Reference proteome</keyword>
<evidence type="ECO:0000313" key="13">
    <source>
        <dbReference type="Proteomes" id="UP000525652"/>
    </source>
</evidence>
<comment type="subunit">
    <text evidence="6">Heterotetramer of 2 MoaD subunits and 2 MoaE subunits. Also stable as homodimer. The enzyme changes between these two forms during catalysis.</text>
</comment>
<evidence type="ECO:0000313" key="12">
    <source>
        <dbReference type="EMBL" id="MBC2603932.1"/>
    </source>
</evidence>
<comment type="similarity">
    <text evidence="2">Belongs to the MoaE family.</text>
</comment>
<dbReference type="RefSeq" id="WP_185694549.1">
    <property type="nucleotide sequence ID" value="NZ_JACHVA010000136.1"/>
</dbReference>
<dbReference type="Gene3D" id="3.90.1170.40">
    <property type="entry name" value="Molybdopterin biosynthesis MoaE subunit"/>
    <property type="match status" value="1"/>
</dbReference>
<comment type="caution">
    <text evidence="12">The sequence shown here is derived from an EMBL/GenBank/DDBJ whole genome shotgun (WGS) entry which is preliminary data.</text>
</comment>
<gene>
    <name evidence="12" type="ORF">H5P30_19300</name>
</gene>
<comment type="catalytic activity">
    <reaction evidence="11">
        <text>2 [molybdopterin-synthase sulfur-carrier protein]-C-terminal-Gly-aminoethanethioate + cyclic pyranopterin phosphate + H2O = molybdopterin + 2 [molybdopterin-synthase sulfur-carrier protein]-C-terminal Gly-Gly + 2 H(+)</text>
        <dbReference type="Rhea" id="RHEA:26333"/>
        <dbReference type="Rhea" id="RHEA-COMP:12202"/>
        <dbReference type="Rhea" id="RHEA-COMP:19907"/>
        <dbReference type="ChEBI" id="CHEBI:15377"/>
        <dbReference type="ChEBI" id="CHEBI:15378"/>
        <dbReference type="ChEBI" id="CHEBI:58698"/>
        <dbReference type="ChEBI" id="CHEBI:59648"/>
        <dbReference type="ChEBI" id="CHEBI:90778"/>
        <dbReference type="ChEBI" id="CHEBI:232372"/>
        <dbReference type="EC" id="2.8.1.12"/>
    </reaction>
</comment>
<dbReference type="EC" id="2.8.1.12" evidence="3"/>
<evidence type="ECO:0000256" key="4">
    <source>
        <dbReference type="ARBA" id="ARBA00013858"/>
    </source>
</evidence>
<reference evidence="12 13" key="1">
    <citation type="submission" date="2020-07" db="EMBL/GenBank/DDBJ databases">
        <authorList>
            <person name="Feng X."/>
        </authorList>
    </citation>
    <scope>NUCLEOTIDE SEQUENCE [LARGE SCALE GENOMIC DNA]</scope>
    <source>
        <strain evidence="12 13">JCM14086</strain>
    </source>
</reference>
<evidence type="ECO:0000256" key="6">
    <source>
        <dbReference type="ARBA" id="ARBA00026066"/>
    </source>
</evidence>
<dbReference type="Proteomes" id="UP000525652">
    <property type="component" value="Unassembled WGS sequence"/>
</dbReference>
<evidence type="ECO:0000256" key="8">
    <source>
        <dbReference type="ARBA" id="ARBA00030407"/>
    </source>
</evidence>
<proteinExistence type="inferred from homology"/>
<dbReference type="AlphaFoldDB" id="A0A7X1B1R5"/>
<dbReference type="InterPro" id="IPR003448">
    <property type="entry name" value="Mopterin_biosynth_MoaE"/>
</dbReference>
<evidence type="ECO:0000256" key="11">
    <source>
        <dbReference type="ARBA" id="ARBA00049878"/>
    </source>
</evidence>
<evidence type="ECO:0000256" key="7">
    <source>
        <dbReference type="ARBA" id="ARBA00029745"/>
    </source>
</evidence>
<accession>A0A7X1B1R5</accession>
<organism evidence="12 13">
    <name type="scientific">Puniceicoccus vermicola</name>
    <dbReference type="NCBI Taxonomy" id="388746"/>
    <lineage>
        <taxon>Bacteria</taxon>
        <taxon>Pseudomonadati</taxon>
        <taxon>Verrucomicrobiota</taxon>
        <taxon>Opitutia</taxon>
        <taxon>Puniceicoccales</taxon>
        <taxon>Puniceicoccaceae</taxon>
        <taxon>Puniceicoccus</taxon>
    </lineage>
</organism>
<dbReference type="CDD" id="cd00756">
    <property type="entry name" value="MoaE"/>
    <property type="match status" value="1"/>
</dbReference>
<dbReference type="SUPFAM" id="SSF54690">
    <property type="entry name" value="Molybdopterin synthase subunit MoaE"/>
    <property type="match status" value="1"/>
</dbReference>
<evidence type="ECO:0000256" key="5">
    <source>
        <dbReference type="ARBA" id="ARBA00023150"/>
    </source>
</evidence>